<evidence type="ECO:0000259" key="1">
    <source>
        <dbReference type="Pfam" id="PF01796"/>
    </source>
</evidence>
<dbReference type="InterPro" id="IPR052513">
    <property type="entry name" value="Thioester_dehydratase-like"/>
</dbReference>
<dbReference type="RefSeq" id="WP_135446196.1">
    <property type="nucleotide sequence ID" value="NZ_SRLE01000014.1"/>
</dbReference>
<dbReference type="InterPro" id="IPR002878">
    <property type="entry name" value="ChsH2_C"/>
</dbReference>
<feature type="domain" description="ChsH2 C-terminal OB-fold" evidence="1">
    <location>
        <begin position="54"/>
        <end position="123"/>
    </location>
</feature>
<name>A0A4Z0LV77_9GAMM</name>
<dbReference type="Proteomes" id="UP000298050">
    <property type="component" value="Unassembled WGS sequence"/>
</dbReference>
<organism evidence="3 4">
    <name type="scientific">Mangrovimicrobium sediminis</name>
    <dbReference type="NCBI Taxonomy" id="2562682"/>
    <lineage>
        <taxon>Bacteria</taxon>
        <taxon>Pseudomonadati</taxon>
        <taxon>Pseudomonadota</taxon>
        <taxon>Gammaproteobacteria</taxon>
        <taxon>Cellvibrionales</taxon>
        <taxon>Halieaceae</taxon>
        <taxon>Mangrovimicrobium</taxon>
    </lineage>
</organism>
<sequence>MSKSQVPVLPGWFAIENGEPHLLGTRCRACGTYYFPRQTLFCRNPDCESEAFDEVPLSRRGTLWSYTNAMYQPPEPFVAEDPHVPYTILAVELEREKMIVLGQGVAGLECADLRVGMPVQLVLDTLFERDGQETITWKWAPLA</sequence>
<dbReference type="InterPro" id="IPR022002">
    <property type="entry name" value="ChsH2_Znr"/>
</dbReference>
<dbReference type="AlphaFoldDB" id="A0A4Z0LV77"/>
<reference evidence="3 4" key="1">
    <citation type="submission" date="2019-04" db="EMBL/GenBank/DDBJ databases">
        <title>Taxonomy of novel Haliea sp. from mangrove soil of West Coast of India.</title>
        <authorList>
            <person name="Verma A."/>
            <person name="Kumar P."/>
            <person name="Krishnamurthi S."/>
        </authorList>
    </citation>
    <scope>NUCLEOTIDE SEQUENCE [LARGE SCALE GENOMIC DNA]</scope>
    <source>
        <strain evidence="3 4">SAOS-164</strain>
    </source>
</reference>
<evidence type="ECO:0000259" key="2">
    <source>
        <dbReference type="Pfam" id="PF12172"/>
    </source>
</evidence>
<dbReference type="InterPro" id="IPR012340">
    <property type="entry name" value="NA-bd_OB-fold"/>
</dbReference>
<evidence type="ECO:0000313" key="3">
    <source>
        <dbReference type="EMBL" id="TGD71303.1"/>
    </source>
</evidence>
<dbReference type="Pfam" id="PF12172">
    <property type="entry name" value="zf-ChsH2"/>
    <property type="match status" value="1"/>
</dbReference>
<dbReference type="PANTHER" id="PTHR34075">
    <property type="entry name" value="BLR3430 PROTEIN"/>
    <property type="match status" value="1"/>
</dbReference>
<evidence type="ECO:0000313" key="4">
    <source>
        <dbReference type="Proteomes" id="UP000298050"/>
    </source>
</evidence>
<protein>
    <submittedName>
        <fullName evidence="3">Benzoylsuccinyl-CoA thiolase</fullName>
    </submittedName>
</protein>
<dbReference type="OrthoDB" id="4303499at2"/>
<keyword evidence="4" id="KW-1185">Reference proteome</keyword>
<accession>A0A4Z0LV77</accession>
<feature type="domain" description="ChsH2 rubredoxin-like zinc ribbon" evidence="2">
    <location>
        <begin position="19"/>
        <end position="52"/>
    </location>
</feature>
<proteinExistence type="predicted"/>
<dbReference type="EMBL" id="SRLE01000014">
    <property type="protein sequence ID" value="TGD71303.1"/>
    <property type="molecule type" value="Genomic_DNA"/>
</dbReference>
<dbReference type="Pfam" id="PF01796">
    <property type="entry name" value="OB_ChsH2_C"/>
    <property type="match status" value="1"/>
</dbReference>
<dbReference type="SUPFAM" id="SSF50249">
    <property type="entry name" value="Nucleic acid-binding proteins"/>
    <property type="match status" value="1"/>
</dbReference>
<comment type="caution">
    <text evidence="3">The sequence shown here is derived from an EMBL/GenBank/DDBJ whole genome shotgun (WGS) entry which is preliminary data.</text>
</comment>
<gene>
    <name evidence="3" type="ORF">E4634_18700</name>
</gene>
<dbReference type="PANTHER" id="PTHR34075:SF5">
    <property type="entry name" value="BLR3430 PROTEIN"/>
    <property type="match status" value="1"/>
</dbReference>